<dbReference type="SUPFAM" id="SSF53474">
    <property type="entry name" value="alpha/beta-Hydrolases"/>
    <property type="match status" value="1"/>
</dbReference>
<dbReference type="RefSeq" id="WP_269894658.1">
    <property type="nucleotide sequence ID" value="NZ_JAPZPY010000005.1"/>
</dbReference>
<evidence type="ECO:0000313" key="2">
    <source>
        <dbReference type="EMBL" id="MCZ8380001.1"/>
    </source>
</evidence>
<evidence type="ECO:0000259" key="1">
    <source>
        <dbReference type="Pfam" id="PF05057"/>
    </source>
</evidence>
<name>A0ABT4PU22_9MYCO</name>
<organism evidence="2 3">
    <name type="scientific">Mycobacterium hippophais</name>
    <dbReference type="NCBI Taxonomy" id="3016340"/>
    <lineage>
        <taxon>Bacteria</taxon>
        <taxon>Bacillati</taxon>
        <taxon>Actinomycetota</taxon>
        <taxon>Actinomycetes</taxon>
        <taxon>Mycobacteriales</taxon>
        <taxon>Mycobacteriaceae</taxon>
        <taxon>Mycobacterium</taxon>
    </lineage>
</organism>
<reference evidence="2" key="1">
    <citation type="submission" date="2022-12" db="EMBL/GenBank/DDBJ databases">
        <authorList>
            <person name="Deng Y."/>
            <person name="Zhang Y.-Q."/>
        </authorList>
    </citation>
    <scope>NUCLEOTIDE SEQUENCE</scope>
    <source>
        <strain evidence="2">CPCC 205372</strain>
    </source>
</reference>
<dbReference type="EMBL" id="JAPZPY010000005">
    <property type="protein sequence ID" value="MCZ8380001.1"/>
    <property type="molecule type" value="Genomic_DNA"/>
</dbReference>
<evidence type="ECO:0000313" key="3">
    <source>
        <dbReference type="Proteomes" id="UP001142153"/>
    </source>
</evidence>
<dbReference type="Proteomes" id="UP001142153">
    <property type="component" value="Unassembled WGS sequence"/>
</dbReference>
<protein>
    <recommendedName>
        <fullName evidence="1">DUF676 domain-containing protein</fullName>
    </recommendedName>
</protein>
<accession>A0ABT4PU22</accession>
<dbReference type="InterPro" id="IPR029058">
    <property type="entry name" value="AB_hydrolase_fold"/>
</dbReference>
<dbReference type="PANTHER" id="PTHR12482">
    <property type="entry name" value="LIPASE ROG1-RELATED-RELATED"/>
    <property type="match status" value="1"/>
</dbReference>
<comment type="caution">
    <text evidence="2">The sequence shown here is derived from an EMBL/GenBank/DDBJ whole genome shotgun (WGS) entry which is preliminary data.</text>
</comment>
<feature type="domain" description="DUF676" evidence="1">
    <location>
        <begin position="184"/>
        <end position="325"/>
    </location>
</feature>
<gene>
    <name evidence="2" type="ORF">O6P37_14105</name>
</gene>
<proteinExistence type="predicted"/>
<dbReference type="InterPro" id="IPR007751">
    <property type="entry name" value="DUF676_lipase-like"/>
</dbReference>
<keyword evidence="3" id="KW-1185">Reference proteome</keyword>
<dbReference type="Gene3D" id="3.40.50.1820">
    <property type="entry name" value="alpha/beta hydrolase"/>
    <property type="match status" value="1"/>
</dbReference>
<sequence length="446" mass="48439">MVTTAVRLCREAHGVLIEASHHIPPLRLHFAGERGYNQDMRTADMEALGGVVTEGLTVLNSVVRGVHTGIAGRVFGSIGPVARPVEAVHDVIAGAVYNTIDAAGHRLPPALGSFTAAGIAFDDDPPLDERAGVAELIAALNGIYGDELAERGNQFAAPLSVRADGRRVELTPDGVAAAFAHPTDRIVVFVHGLCQTEASWRRPPRPVEDADPRSYGERLRDDLGFTPVDIRYNTGLHISTNGRQLDELLTRLVEVWPVPVRDISLVGHSMGGLVVRSACHYGDRADHGWTQAVRQVVCLGSPHLGADLEKSVHVASWLLAKLGETRPVAEFLNLRSDGIKDLRFGALTDTDWCDADPDEFLRDRCAEVPFLPHARYHFVATSIAPAAVGAMLGDHLVRPSSASGRGRTRRIPFEEHDGLVLTGLHHFDLLNHPRVYDKLSAWLSAR</sequence>
<dbReference type="Pfam" id="PF05057">
    <property type="entry name" value="DUF676"/>
    <property type="match status" value="1"/>
</dbReference>
<dbReference type="InterPro" id="IPR044294">
    <property type="entry name" value="Lipase-like"/>
</dbReference>
<dbReference type="PANTHER" id="PTHR12482:SF11">
    <property type="entry name" value="LIPASE YOR059C ISOFORM X1"/>
    <property type="match status" value="1"/>
</dbReference>